<accession>A0A0E9WMV1</accession>
<reference evidence="1" key="1">
    <citation type="submission" date="2014-11" db="EMBL/GenBank/DDBJ databases">
        <authorList>
            <person name="Amaro Gonzalez C."/>
        </authorList>
    </citation>
    <scope>NUCLEOTIDE SEQUENCE</scope>
</reference>
<protein>
    <submittedName>
        <fullName evidence="1">Uncharacterized protein</fullName>
    </submittedName>
</protein>
<proteinExistence type="predicted"/>
<evidence type="ECO:0000313" key="1">
    <source>
        <dbReference type="EMBL" id="JAH90890.1"/>
    </source>
</evidence>
<dbReference type="AlphaFoldDB" id="A0A0E9WMV1"/>
<organism evidence="1">
    <name type="scientific">Anguilla anguilla</name>
    <name type="common">European freshwater eel</name>
    <name type="synonym">Muraena anguilla</name>
    <dbReference type="NCBI Taxonomy" id="7936"/>
    <lineage>
        <taxon>Eukaryota</taxon>
        <taxon>Metazoa</taxon>
        <taxon>Chordata</taxon>
        <taxon>Craniata</taxon>
        <taxon>Vertebrata</taxon>
        <taxon>Euteleostomi</taxon>
        <taxon>Actinopterygii</taxon>
        <taxon>Neopterygii</taxon>
        <taxon>Teleostei</taxon>
        <taxon>Anguilliformes</taxon>
        <taxon>Anguillidae</taxon>
        <taxon>Anguilla</taxon>
    </lineage>
</organism>
<dbReference type="EMBL" id="GBXM01017687">
    <property type="protein sequence ID" value="JAH90890.1"/>
    <property type="molecule type" value="Transcribed_RNA"/>
</dbReference>
<reference evidence="1" key="2">
    <citation type="journal article" date="2015" name="Fish Shellfish Immunol.">
        <title>Early steps in the European eel (Anguilla anguilla)-Vibrio vulnificus interaction in the gills: Role of the RtxA13 toxin.</title>
        <authorList>
            <person name="Callol A."/>
            <person name="Pajuelo D."/>
            <person name="Ebbesson L."/>
            <person name="Teles M."/>
            <person name="MacKenzie S."/>
            <person name="Amaro C."/>
        </authorList>
    </citation>
    <scope>NUCLEOTIDE SEQUENCE</scope>
</reference>
<sequence>MWLKCRFLAFIKTYFKTFWFHHGEIKALFIHRPLYQSTIMFGTNGFTCFGLVRCVQLLP</sequence>
<name>A0A0E9WMV1_ANGAN</name>